<dbReference type="EMBL" id="KL648095">
    <property type="protein sequence ID" value="KEY72387.1"/>
    <property type="molecule type" value="Genomic_DNA"/>
</dbReference>
<reference evidence="1 2" key="1">
    <citation type="journal article" date="2014" name="BMC Genomics">
        <title>Comparative genome sequencing reveals chemotype-specific gene clusters in the toxigenic black mold Stachybotrys.</title>
        <authorList>
            <person name="Semeiks J."/>
            <person name="Borek D."/>
            <person name="Otwinowski Z."/>
            <person name="Grishin N.V."/>
        </authorList>
    </citation>
    <scope>NUCLEOTIDE SEQUENCE [LARGE SCALE GENOMIC DNA]</scope>
    <source>
        <strain evidence="2">CBS 109288 / IBT 7711</strain>
    </source>
</reference>
<accession>A0A084B4A8</accession>
<dbReference type="HOGENOM" id="CLU_2135165_0_0_1"/>
<evidence type="ECO:0000313" key="1">
    <source>
        <dbReference type="EMBL" id="KEY72387.1"/>
    </source>
</evidence>
<sequence length="113" mass="12324">MAQPTSAATAPKTFRNTFKACALLAYGSFFGGLSPRMRSGVESNFVVLRKITEQIMGLRVVLPSAEVKKAEEAGFGHDVCCRPKKELFSDIESEAIKDVIDAPKASEMRGVRE</sequence>
<keyword evidence="2" id="KW-1185">Reference proteome</keyword>
<dbReference type="Proteomes" id="UP000028045">
    <property type="component" value="Unassembled WGS sequence"/>
</dbReference>
<proteinExistence type="predicted"/>
<name>A0A084B4A8_STACB</name>
<protein>
    <submittedName>
        <fullName evidence="1">Uncharacterized protein</fullName>
    </submittedName>
</protein>
<evidence type="ECO:0000313" key="2">
    <source>
        <dbReference type="Proteomes" id="UP000028045"/>
    </source>
</evidence>
<gene>
    <name evidence="1" type="ORF">S7711_10416</name>
</gene>
<organism evidence="1 2">
    <name type="scientific">Stachybotrys chartarum (strain CBS 109288 / IBT 7711)</name>
    <name type="common">Toxic black mold</name>
    <name type="synonym">Stilbospora chartarum</name>
    <dbReference type="NCBI Taxonomy" id="1280523"/>
    <lineage>
        <taxon>Eukaryota</taxon>
        <taxon>Fungi</taxon>
        <taxon>Dikarya</taxon>
        <taxon>Ascomycota</taxon>
        <taxon>Pezizomycotina</taxon>
        <taxon>Sordariomycetes</taxon>
        <taxon>Hypocreomycetidae</taxon>
        <taxon>Hypocreales</taxon>
        <taxon>Stachybotryaceae</taxon>
        <taxon>Stachybotrys</taxon>
    </lineage>
</organism>
<dbReference type="AlphaFoldDB" id="A0A084B4A8"/>